<dbReference type="RefSeq" id="WP_214296962.1">
    <property type="nucleotide sequence ID" value="NZ_JAHDYS010000004.1"/>
</dbReference>
<keyword evidence="2" id="KW-0963">Cytoplasm</keyword>
<evidence type="ECO:0000256" key="1">
    <source>
        <dbReference type="ARBA" id="ARBA00008107"/>
    </source>
</evidence>
<dbReference type="EMBL" id="JAHDYS010000004">
    <property type="protein sequence ID" value="MBT1071249.1"/>
    <property type="molecule type" value="Genomic_DNA"/>
</dbReference>
<gene>
    <name evidence="4" type="primary">phoU</name>
    <name evidence="4" type="ORF">KJB30_05615</name>
</gene>
<name>A0ABS5U6E7_9BACT</name>
<dbReference type="Proteomes" id="UP000784128">
    <property type="component" value="Unassembled WGS sequence"/>
</dbReference>
<dbReference type="InterPro" id="IPR038078">
    <property type="entry name" value="PhoU-like_sf"/>
</dbReference>
<organism evidence="4 5">
    <name type="scientific">Pelotalea chapellei</name>
    <dbReference type="NCBI Taxonomy" id="44671"/>
    <lineage>
        <taxon>Bacteria</taxon>
        <taxon>Pseudomonadati</taxon>
        <taxon>Thermodesulfobacteriota</taxon>
        <taxon>Desulfuromonadia</taxon>
        <taxon>Geobacterales</taxon>
        <taxon>Geobacteraceae</taxon>
        <taxon>Pelotalea</taxon>
    </lineage>
</organism>
<dbReference type="InterPro" id="IPR028366">
    <property type="entry name" value="PhoU"/>
</dbReference>
<comment type="similarity">
    <text evidence="1 2">Belongs to the PhoU family.</text>
</comment>
<comment type="subunit">
    <text evidence="2">Homodimer.</text>
</comment>
<feature type="domain" description="PhoU" evidence="3">
    <location>
        <begin position="22"/>
        <end position="109"/>
    </location>
</feature>
<feature type="domain" description="PhoU" evidence="3">
    <location>
        <begin position="125"/>
        <end position="209"/>
    </location>
</feature>
<sequence length="223" mass="25336">MERVHISASYDMELNDLRTRILAMGGKVEMMIAGSIKALVDRDTPLAEQVIAQDHEVNTLEVAVDEKCLELLALRQPAARDLRFITLALKIVTDLERIGDQCANIAKRVRELNVDPPLKPYIDLPRMAQWTETMLKEALDAFVRGDAELAIKVCGDDNFVDDLNVQIQRELLTYMIEDPQTISRAMRLTYISKYLERIADHATNIAEMVIFMVKGKDIRHTIA</sequence>
<dbReference type="PANTHER" id="PTHR42930">
    <property type="entry name" value="PHOSPHATE-SPECIFIC TRANSPORT SYSTEM ACCESSORY PROTEIN PHOU"/>
    <property type="match status" value="1"/>
</dbReference>
<dbReference type="SUPFAM" id="SSF109755">
    <property type="entry name" value="PhoU-like"/>
    <property type="match status" value="1"/>
</dbReference>
<dbReference type="PIRSF" id="PIRSF003107">
    <property type="entry name" value="PhoU"/>
    <property type="match status" value="1"/>
</dbReference>
<evidence type="ECO:0000313" key="4">
    <source>
        <dbReference type="EMBL" id="MBT1071249.1"/>
    </source>
</evidence>
<dbReference type="PANTHER" id="PTHR42930:SF3">
    <property type="entry name" value="PHOSPHATE-SPECIFIC TRANSPORT SYSTEM ACCESSORY PROTEIN PHOU"/>
    <property type="match status" value="1"/>
</dbReference>
<dbReference type="Gene3D" id="1.20.58.220">
    <property type="entry name" value="Phosphate transport system protein phou homolog 2, domain 2"/>
    <property type="match status" value="2"/>
</dbReference>
<keyword evidence="5" id="KW-1185">Reference proteome</keyword>
<reference evidence="4 5" key="1">
    <citation type="submission" date="2021-05" db="EMBL/GenBank/DDBJ databases">
        <title>The draft genome of Geobacter chapellei DSM 13688.</title>
        <authorList>
            <person name="Xu Z."/>
            <person name="Masuda Y."/>
            <person name="Itoh H."/>
            <person name="Senoo K."/>
        </authorList>
    </citation>
    <scope>NUCLEOTIDE SEQUENCE [LARGE SCALE GENOMIC DNA]</scope>
    <source>
        <strain evidence="4 5">DSM 13688</strain>
    </source>
</reference>
<evidence type="ECO:0000259" key="3">
    <source>
        <dbReference type="Pfam" id="PF01895"/>
    </source>
</evidence>
<evidence type="ECO:0000313" key="5">
    <source>
        <dbReference type="Proteomes" id="UP000784128"/>
    </source>
</evidence>
<comment type="subcellular location">
    <subcellularLocation>
        <location evidence="2">Cytoplasm</location>
    </subcellularLocation>
</comment>
<comment type="function">
    <text evidence="2">Plays a role in the regulation of phosphate uptake.</text>
</comment>
<dbReference type="InterPro" id="IPR026022">
    <property type="entry name" value="PhoU_dom"/>
</dbReference>
<keyword evidence="2" id="KW-0813">Transport</keyword>
<protein>
    <recommendedName>
        <fullName evidence="2">Phosphate-specific transport system accessory protein PhoU</fullName>
    </recommendedName>
</protein>
<proteinExistence type="inferred from homology"/>
<dbReference type="Pfam" id="PF01895">
    <property type="entry name" value="PhoU"/>
    <property type="match status" value="2"/>
</dbReference>
<dbReference type="NCBIfam" id="TIGR02135">
    <property type="entry name" value="phoU_full"/>
    <property type="match status" value="1"/>
</dbReference>
<accession>A0ABS5U6E7</accession>
<keyword evidence="2" id="KW-0592">Phosphate transport</keyword>
<evidence type="ECO:0000256" key="2">
    <source>
        <dbReference type="PIRNR" id="PIRNR003107"/>
    </source>
</evidence>
<comment type="caution">
    <text evidence="4">The sequence shown here is derived from an EMBL/GenBank/DDBJ whole genome shotgun (WGS) entry which is preliminary data.</text>
</comment>